<reference evidence="7 8" key="1">
    <citation type="submission" date="2020-03" db="EMBL/GenBank/DDBJ databases">
        <title>WGS of actinomycetes isolated from Thailand.</title>
        <authorList>
            <person name="Thawai C."/>
        </authorList>
    </citation>
    <scope>NUCLEOTIDE SEQUENCE [LARGE SCALE GENOMIC DNA]</scope>
    <source>
        <strain evidence="7 8">SBST2-5</strain>
    </source>
</reference>
<keyword evidence="2" id="KW-0285">Flavoprotein</keyword>
<feature type="region of interest" description="Disordered" evidence="5">
    <location>
        <begin position="63"/>
        <end position="90"/>
    </location>
</feature>
<comment type="caution">
    <text evidence="7">The sequence shown here is derived from an EMBL/GenBank/DDBJ whole genome shotgun (WGS) entry which is preliminary data.</text>
</comment>
<organism evidence="7 8">
    <name type="scientific">Streptomyces composti</name>
    <dbReference type="NCBI Taxonomy" id="2720025"/>
    <lineage>
        <taxon>Bacteria</taxon>
        <taxon>Bacillati</taxon>
        <taxon>Actinomycetota</taxon>
        <taxon>Actinomycetes</taxon>
        <taxon>Kitasatosporales</taxon>
        <taxon>Streptomycetaceae</taxon>
        <taxon>Streptomyces</taxon>
    </lineage>
</organism>
<dbReference type="Pfam" id="PF01243">
    <property type="entry name" value="PNPOx_N"/>
    <property type="match status" value="1"/>
</dbReference>
<dbReference type="EMBL" id="JAATEM010000050">
    <property type="protein sequence ID" value="NJP53855.1"/>
    <property type="molecule type" value="Genomic_DNA"/>
</dbReference>
<dbReference type="InterPro" id="IPR011576">
    <property type="entry name" value="Pyridox_Oxase_N"/>
</dbReference>
<feature type="domain" description="Pyridoxamine 5'-phosphate oxidase N-terminal" evidence="6">
    <location>
        <begin position="1"/>
        <end position="78"/>
    </location>
</feature>
<proteinExistence type="predicted"/>
<sequence>MSLCTVGPAGVPSSRVLLVKDIDDRQLYFVTPASSRKGLEITANPHVAAHFYWPATGQQVRGVGTAAEQDRAASERDFAESTAAPASPPA</sequence>
<evidence type="ECO:0000256" key="3">
    <source>
        <dbReference type="ARBA" id="ARBA00022643"/>
    </source>
</evidence>
<dbReference type="PANTHER" id="PTHR10851">
    <property type="entry name" value="PYRIDOXINE-5-PHOSPHATE OXIDASE"/>
    <property type="match status" value="1"/>
</dbReference>
<dbReference type="InterPro" id="IPR000659">
    <property type="entry name" value="Pyridox_Oxase"/>
</dbReference>
<accession>A0ABX1ABG2</accession>
<evidence type="ECO:0000256" key="4">
    <source>
        <dbReference type="ARBA" id="ARBA00023002"/>
    </source>
</evidence>
<dbReference type="InterPro" id="IPR012349">
    <property type="entry name" value="Split_barrel_FMN-bd"/>
</dbReference>
<dbReference type="SUPFAM" id="SSF50475">
    <property type="entry name" value="FMN-binding split barrel"/>
    <property type="match status" value="1"/>
</dbReference>
<evidence type="ECO:0000313" key="7">
    <source>
        <dbReference type="EMBL" id="NJP53855.1"/>
    </source>
</evidence>
<keyword evidence="4" id="KW-0560">Oxidoreductase</keyword>
<feature type="compositionally biased region" description="Basic and acidic residues" evidence="5">
    <location>
        <begin position="68"/>
        <end position="79"/>
    </location>
</feature>
<evidence type="ECO:0000256" key="5">
    <source>
        <dbReference type="SAM" id="MobiDB-lite"/>
    </source>
</evidence>
<dbReference type="PANTHER" id="PTHR10851:SF0">
    <property type="entry name" value="PYRIDOXINE-5'-PHOSPHATE OXIDASE"/>
    <property type="match status" value="1"/>
</dbReference>
<keyword evidence="8" id="KW-1185">Reference proteome</keyword>
<keyword evidence="3" id="KW-0288">FMN</keyword>
<dbReference type="Gene3D" id="2.30.110.10">
    <property type="entry name" value="Electron Transport, Fmn-binding Protein, Chain A"/>
    <property type="match status" value="1"/>
</dbReference>
<evidence type="ECO:0000256" key="2">
    <source>
        <dbReference type="ARBA" id="ARBA00022630"/>
    </source>
</evidence>
<evidence type="ECO:0000313" key="8">
    <source>
        <dbReference type="Proteomes" id="UP000730591"/>
    </source>
</evidence>
<evidence type="ECO:0000256" key="1">
    <source>
        <dbReference type="ARBA" id="ARBA00001917"/>
    </source>
</evidence>
<comment type="cofactor">
    <cofactor evidence="1">
        <name>FMN</name>
        <dbReference type="ChEBI" id="CHEBI:58210"/>
    </cofactor>
</comment>
<name>A0ABX1ABG2_9ACTN</name>
<evidence type="ECO:0000259" key="6">
    <source>
        <dbReference type="Pfam" id="PF01243"/>
    </source>
</evidence>
<dbReference type="Proteomes" id="UP000730591">
    <property type="component" value="Unassembled WGS sequence"/>
</dbReference>
<gene>
    <name evidence="7" type="ORF">HCJ93_28255</name>
</gene>
<protein>
    <recommendedName>
        <fullName evidence="6">Pyridoxamine 5'-phosphate oxidase N-terminal domain-containing protein</fullName>
    </recommendedName>
</protein>